<feature type="transmembrane region" description="Helical" evidence="1">
    <location>
        <begin position="95"/>
        <end position="116"/>
    </location>
</feature>
<protein>
    <submittedName>
        <fullName evidence="2">Uncharacterized protein</fullName>
    </submittedName>
</protein>
<evidence type="ECO:0000313" key="2">
    <source>
        <dbReference type="EMBL" id="MDP9821503.1"/>
    </source>
</evidence>
<evidence type="ECO:0000256" key="1">
    <source>
        <dbReference type="SAM" id="Phobius"/>
    </source>
</evidence>
<feature type="transmembrane region" description="Helical" evidence="1">
    <location>
        <begin position="73"/>
        <end position="89"/>
    </location>
</feature>
<dbReference type="EMBL" id="JAUSQM010000001">
    <property type="protein sequence ID" value="MDP9821503.1"/>
    <property type="molecule type" value="Genomic_DNA"/>
</dbReference>
<gene>
    <name evidence="2" type="ORF">J2S59_001312</name>
</gene>
<organism evidence="2 3">
    <name type="scientific">Nocardioides massiliensis</name>
    <dbReference type="NCBI Taxonomy" id="1325935"/>
    <lineage>
        <taxon>Bacteria</taxon>
        <taxon>Bacillati</taxon>
        <taxon>Actinomycetota</taxon>
        <taxon>Actinomycetes</taxon>
        <taxon>Propionibacteriales</taxon>
        <taxon>Nocardioidaceae</taxon>
        <taxon>Nocardioides</taxon>
    </lineage>
</organism>
<sequence length="137" mass="13844">MRRAALVSADVLPDEATASTFVAACTAAGIAVTDPSALPPANHGAEAIGFRHPAVPGDLTPARRGDLDLVSSSLRWIALIVLVVAGLAATGSGPIGVLVLVAAVAALAVAIGCWYAGWQWRRALIRPAHPAGPTTLP</sequence>
<name>A0ABT9NM53_9ACTN</name>
<keyword evidence="1" id="KW-1133">Transmembrane helix</keyword>
<dbReference type="Proteomes" id="UP001240447">
    <property type="component" value="Unassembled WGS sequence"/>
</dbReference>
<evidence type="ECO:0000313" key="3">
    <source>
        <dbReference type="Proteomes" id="UP001240447"/>
    </source>
</evidence>
<keyword evidence="1" id="KW-0472">Membrane</keyword>
<proteinExistence type="predicted"/>
<keyword evidence="1" id="KW-0812">Transmembrane</keyword>
<dbReference type="RefSeq" id="WP_306824934.1">
    <property type="nucleotide sequence ID" value="NZ_JAUSQM010000001.1"/>
</dbReference>
<accession>A0ABT9NM53</accession>
<keyword evidence="3" id="KW-1185">Reference proteome</keyword>
<comment type="caution">
    <text evidence="2">The sequence shown here is derived from an EMBL/GenBank/DDBJ whole genome shotgun (WGS) entry which is preliminary data.</text>
</comment>
<reference evidence="2 3" key="1">
    <citation type="submission" date="2023-07" db="EMBL/GenBank/DDBJ databases">
        <title>Sequencing the genomes of 1000 actinobacteria strains.</title>
        <authorList>
            <person name="Klenk H.-P."/>
        </authorList>
    </citation>
    <scope>NUCLEOTIDE SEQUENCE [LARGE SCALE GENOMIC DNA]</scope>
    <source>
        <strain evidence="2 3">GD13</strain>
    </source>
</reference>